<dbReference type="Proteomes" id="UP000247807">
    <property type="component" value="Unassembled WGS sequence"/>
</dbReference>
<dbReference type="PANTHER" id="PTHR21220:SF0">
    <property type="entry name" value="DNA-DEPENDENT METALLOPROTEASE SPRTN"/>
    <property type="match status" value="1"/>
</dbReference>
<proteinExistence type="predicted"/>
<sequence>MFVFDSQTECYRNNKANEFFASMSLIPLLPLFLKLNREYFQNSFFEEGVPRVSIRWSDGRMRTTAGIYRRKTNFFGVKDSEIILSKPVLENLPEKALMSTLCHEMIHAWIDLVLKVEEVHGPNFHRRMSEINSSQTDFQVTVRHSFPVSKKTPKWLATCPSCKKSFCYRRMMKGAACRSCCNNLFGGRWNAKCLLVYQPFSVVK</sequence>
<accession>A0A318QZW8</accession>
<evidence type="ECO:0000259" key="1">
    <source>
        <dbReference type="SMART" id="SM00731"/>
    </source>
</evidence>
<name>A0A318QZW8_PROMR</name>
<dbReference type="PANTHER" id="PTHR21220">
    <property type="entry name" value="DNA-DEPENDENT METALLOPROTEASE SPRTN"/>
    <property type="match status" value="1"/>
</dbReference>
<comment type="caution">
    <text evidence="2">The sequence shown here is derived from an EMBL/GenBank/DDBJ whole genome shotgun (WGS) entry which is preliminary data.</text>
</comment>
<dbReference type="OrthoDB" id="9788296at2"/>
<dbReference type="AlphaFoldDB" id="A0A318QZW8"/>
<feature type="domain" description="SprT-like" evidence="1">
    <location>
        <begin position="33"/>
        <end position="187"/>
    </location>
</feature>
<evidence type="ECO:0000313" key="3">
    <source>
        <dbReference type="Proteomes" id="UP000247807"/>
    </source>
</evidence>
<protein>
    <submittedName>
        <fullName evidence="2">SprT domain-containing protein</fullName>
    </submittedName>
</protein>
<dbReference type="InterPro" id="IPR006640">
    <property type="entry name" value="SprT-like_domain"/>
</dbReference>
<dbReference type="Pfam" id="PF10263">
    <property type="entry name" value="SprT-like"/>
    <property type="match status" value="1"/>
</dbReference>
<organism evidence="2 3">
    <name type="scientific">Prochlorococcus marinus XMU1408</name>
    <dbReference type="NCBI Taxonomy" id="2213228"/>
    <lineage>
        <taxon>Bacteria</taxon>
        <taxon>Bacillati</taxon>
        <taxon>Cyanobacteriota</taxon>
        <taxon>Cyanophyceae</taxon>
        <taxon>Synechococcales</taxon>
        <taxon>Prochlorococcaceae</taxon>
        <taxon>Prochlorococcus</taxon>
    </lineage>
</organism>
<reference evidence="2 3" key="1">
    <citation type="journal article" date="2018" name="Appl. Environ. Microbiol.">
        <title>Genome rearrangement shapes Prochlorococcus ecological adaptation.</title>
        <authorList>
            <person name="Yan W."/>
            <person name="Wei S."/>
            <person name="Wang Q."/>
            <person name="Xiao X."/>
            <person name="Zeng Q."/>
            <person name="Jiao N."/>
            <person name="Zhang R."/>
        </authorList>
    </citation>
    <scope>NUCLEOTIDE SEQUENCE [LARGE SCALE GENOMIC DNA]</scope>
    <source>
        <strain evidence="2 3">XMU1408</strain>
    </source>
</reference>
<dbReference type="GO" id="GO:0031593">
    <property type="term" value="F:polyubiquitin modification-dependent protein binding"/>
    <property type="evidence" value="ECO:0007669"/>
    <property type="project" value="TreeGrafter"/>
</dbReference>
<dbReference type="GO" id="GO:0006974">
    <property type="term" value="P:DNA damage response"/>
    <property type="evidence" value="ECO:0007669"/>
    <property type="project" value="InterPro"/>
</dbReference>
<gene>
    <name evidence="2" type="ORF">DNJ73_09400</name>
</gene>
<dbReference type="EMBL" id="QJUE01000007">
    <property type="protein sequence ID" value="PYE00283.1"/>
    <property type="molecule type" value="Genomic_DNA"/>
</dbReference>
<dbReference type="SMART" id="SM00731">
    <property type="entry name" value="SprT"/>
    <property type="match status" value="1"/>
</dbReference>
<dbReference type="InterPro" id="IPR044245">
    <property type="entry name" value="Spartan"/>
</dbReference>
<dbReference type="GO" id="GO:0004222">
    <property type="term" value="F:metalloendopeptidase activity"/>
    <property type="evidence" value="ECO:0007669"/>
    <property type="project" value="InterPro"/>
</dbReference>
<dbReference type="GO" id="GO:0003697">
    <property type="term" value="F:single-stranded DNA binding"/>
    <property type="evidence" value="ECO:0007669"/>
    <property type="project" value="InterPro"/>
</dbReference>
<evidence type="ECO:0000313" key="2">
    <source>
        <dbReference type="EMBL" id="PYE00283.1"/>
    </source>
</evidence>